<dbReference type="AlphaFoldDB" id="A0A0T9RAG1"/>
<dbReference type="RefSeq" id="WP_049615077.1">
    <property type="nucleotide sequence ID" value="NZ_CQAZ01000060.1"/>
</dbReference>
<sequence length="314" mass="35390">MTDHSEQPIHPENTVVDMLNQHRDEYRYLLLDPLKTVSSVNPLHLLNLQQRLGDSAIHPVLRSDLAYSPSYCPQLVLLASPSERCEFPWLVASQAYARGEVLHEKRYVCAWLSSPMPPEQLATALANQCDQLSENAFTALFEPLCFELLQAMTQRDGLAGNLWPVSHWWYMTIAGDIACQTGSATEEKWRMNWGAERALRDRRALWQLLLAWQQVRPILPTDAVIQAEAASAKAAQTGLADRDDRNFLALNFLTVAVDIEQHPAVQAVLQQALANPTQRFIQLLLTLPETAWQTLEGQIMPHQNTDKGIDLHGT</sequence>
<reference evidence="2" key="1">
    <citation type="submission" date="2015-03" db="EMBL/GenBank/DDBJ databases">
        <authorList>
            <consortium name="Pathogen Informatics"/>
        </authorList>
    </citation>
    <scope>NUCLEOTIDE SEQUENCE [LARGE SCALE GENOMIC DNA]</scope>
    <source>
        <strain evidence="2">A125KOH2</strain>
    </source>
</reference>
<organism evidence="1 2">
    <name type="scientific">Yersinia pekkanenii</name>
    <dbReference type="NCBI Taxonomy" id="1288385"/>
    <lineage>
        <taxon>Bacteria</taxon>
        <taxon>Pseudomonadati</taxon>
        <taxon>Pseudomonadota</taxon>
        <taxon>Gammaproteobacteria</taxon>
        <taxon>Enterobacterales</taxon>
        <taxon>Yersiniaceae</taxon>
        <taxon>Yersinia</taxon>
    </lineage>
</organism>
<dbReference type="STRING" id="1288385.ERS137968_04439"/>
<evidence type="ECO:0008006" key="3">
    <source>
        <dbReference type="Google" id="ProtNLM"/>
    </source>
</evidence>
<dbReference type="Proteomes" id="UP000045840">
    <property type="component" value="Unassembled WGS sequence"/>
</dbReference>
<evidence type="ECO:0000313" key="2">
    <source>
        <dbReference type="Proteomes" id="UP000045840"/>
    </source>
</evidence>
<dbReference type="EMBL" id="CQAZ01000060">
    <property type="protein sequence ID" value="CNI52286.1"/>
    <property type="molecule type" value="Genomic_DNA"/>
</dbReference>
<evidence type="ECO:0000313" key="1">
    <source>
        <dbReference type="EMBL" id="CNI52286.1"/>
    </source>
</evidence>
<gene>
    <name evidence="1" type="ORF">ERS008529_04266</name>
</gene>
<accession>A0A0T9RAG1</accession>
<protein>
    <recommendedName>
        <fullName evidence="3">DUF4123 domain-containing protein</fullName>
    </recommendedName>
</protein>
<name>A0A0T9RAG1_9GAMM</name>
<proteinExistence type="predicted"/>